<dbReference type="PANTHER" id="PTHR11712">
    <property type="entry name" value="POLYKETIDE SYNTHASE-RELATED"/>
    <property type="match status" value="1"/>
</dbReference>
<dbReference type="InterPro" id="IPR014031">
    <property type="entry name" value="Ketoacyl_synth_C"/>
</dbReference>
<dbReference type="AlphaFoldDB" id="A0A1V6M278"/>
<gene>
    <name evidence="5" type="ORF">BIY37_02795</name>
</gene>
<dbReference type="Proteomes" id="UP000242219">
    <property type="component" value="Unassembled WGS sequence"/>
</dbReference>
<dbReference type="InterPro" id="IPR020841">
    <property type="entry name" value="PKS_Beta-ketoAc_synthase_dom"/>
</dbReference>
<feature type="domain" description="Ketosynthase family 3 (KS3)" evidence="4">
    <location>
        <begin position="3"/>
        <end position="412"/>
    </location>
</feature>
<dbReference type="Pfam" id="PF00109">
    <property type="entry name" value="ketoacyl-synt"/>
    <property type="match status" value="1"/>
</dbReference>
<keyword evidence="6" id="KW-1185">Reference proteome</keyword>
<dbReference type="GO" id="GO:0004315">
    <property type="term" value="F:3-oxoacyl-[acyl-carrier-protein] synthase activity"/>
    <property type="evidence" value="ECO:0007669"/>
    <property type="project" value="InterPro"/>
</dbReference>
<evidence type="ECO:0000256" key="2">
    <source>
        <dbReference type="ARBA" id="ARBA00022679"/>
    </source>
</evidence>
<keyword evidence="2 3" id="KW-0808">Transferase</keyword>
<dbReference type="CDD" id="cd00834">
    <property type="entry name" value="KAS_I_II"/>
    <property type="match status" value="1"/>
</dbReference>
<sequence length="416" mass="45034">MKARRVVITGLGILAPNGNGKDAYWDALIKGRSGIKKIASFDSSPFSTQIAGEVKDFNPCDYFDSKLVKRSGRFTHFGVAASKMAVSDSRIDLSTENRDRCGVCFGTTIGAENDIYESQHRRFLELGPKAVNRFTAPEFTPHVATGYICSELKITGPNSTLSSGCSTGLEVINWGFKMVRRGEVDVAVVGSSDAPIFPFAMSTFCALGILSKRNEAPEKASRPYDKGRDGMVISEGGAAVVIEELNHALERGATIYAEIVSYASTCDAQDVVRVDLSGQALVSAIEQALTFGKMRREEIDYICAHGNAIPSYDVSETNAFKTFFQKHAYKIPVSSIKSMTGQAYAAGGGFQVVATSLCLKNGFVTPTINLEMPDPLCDLDYVPLHSRRFPMGTALINSHSVGGTHAVLVLRKYSQE</sequence>
<evidence type="ECO:0000259" key="4">
    <source>
        <dbReference type="PROSITE" id="PS52004"/>
    </source>
</evidence>
<dbReference type="InterPro" id="IPR018201">
    <property type="entry name" value="Ketoacyl_synth_AS"/>
</dbReference>
<evidence type="ECO:0000313" key="6">
    <source>
        <dbReference type="Proteomes" id="UP000242219"/>
    </source>
</evidence>
<dbReference type="Gene3D" id="3.40.47.10">
    <property type="match status" value="2"/>
</dbReference>
<dbReference type="InterPro" id="IPR014030">
    <property type="entry name" value="Ketoacyl_synth_N"/>
</dbReference>
<comment type="similarity">
    <text evidence="1 3">Belongs to the thiolase-like superfamily. Beta-ketoacyl-ACP synthases family.</text>
</comment>
<proteinExistence type="inferred from homology"/>
<dbReference type="PANTHER" id="PTHR11712:SF336">
    <property type="entry name" value="3-OXOACYL-[ACYL-CARRIER-PROTEIN] SYNTHASE, MITOCHONDRIAL"/>
    <property type="match status" value="1"/>
</dbReference>
<name>A0A1V6M278_9BACT</name>
<dbReference type="FunFam" id="3.40.47.10:FF:000018">
    <property type="entry name" value="3-oxoacyl-[acyl-carrier-protein] synthase 2"/>
    <property type="match status" value="1"/>
</dbReference>
<dbReference type="SUPFAM" id="SSF53901">
    <property type="entry name" value="Thiolase-like"/>
    <property type="match status" value="2"/>
</dbReference>
<dbReference type="GO" id="GO:0006633">
    <property type="term" value="P:fatty acid biosynthetic process"/>
    <property type="evidence" value="ECO:0007669"/>
    <property type="project" value="InterPro"/>
</dbReference>
<accession>A0A1V6M278</accession>
<dbReference type="NCBIfam" id="NF005589">
    <property type="entry name" value="PRK07314.1"/>
    <property type="match status" value="1"/>
</dbReference>
<evidence type="ECO:0000256" key="1">
    <source>
        <dbReference type="ARBA" id="ARBA00008467"/>
    </source>
</evidence>
<dbReference type="Pfam" id="PF02801">
    <property type="entry name" value="Ketoacyl-synt_C"/>
    <property type="match status" value="1"/>
</dbReference>
<dbReference type="SMART" id="SM00825">
    <property type="entry name" value="PKS_KS"/>
    <property type="match status" value="1"/>
</dbReference>
<dbReference type="InterPro" id="IPR000794">
    <property type="entry name" value="Beta-ketoacyl_synthase"/>
</dbReference>
<reference evidence="5 6" key="1">
    <citation type="journal article" date="2016" name="Genome Announc.">
        <title>Draft Genome Sequence of the Anaerobic Ammonium-Oxidizing Bacterium 'Candidatus Brocadia sp. 40'.</title>
        <authorList>
            <person name="Ali M."/>
            <person name="Haroon M.F."/>
            <person name="Narita Y."/>
            <person name="Zhang L."/>
            <person name="Rangel Shaw D."/>
            <person name="Okabe S."/>
            <person name="Saikaly P.E."/>
        </authorList>
    </citation>
    <scope>NUCLEOTIDE SEQUENCE [LARGE SCALE GENOMIC DNA]</scope>
    <source>
        <strain evidence="5 6">40</strain>
    </source>
</reference>
<dbReference type="RefSeq" id="WP_070066315.1">
    <property type="nucleotide sequence ID" value="NZ_MJUW02000030.1"/>
</dbReference>
<dbReference type="GO" id="GO:0005829">
    <property type="term" value="C:cytosol"/>
    <property type="evidence" value="ECO:0007669"/>
    <property type="project" value="TreeGrafter"/>
</dbReference>
<dbReference type="InterPro" id="IPR016039">
    <property type="entry name" value="Thiolase-like"/>
</dbReference>
<dbReference type="PROSITE" id="PS52004">
    <property type="entry name" value="KS3_2"/>
    <property type="match status" value="1"/>
</dbReference>
<organism evidence="5 6">
    <name type="scientific">Candidatus Brocadia sapporoensis</name>
    <dbReference type="NCBI Taxonomy" id="392547"/>
    <lineage>
        <taxon>Bacteria</taxon>
        <taxon>Pseudomonadati</taxon>
        <taxon>Planctomycetota</taxon>
        <taxon>Candidatus Brocadiia</taxon>
        <taxon>Candidatus Brocadiales</taxon>
        <taxon>Candidatus Brocadiaceae</taxon>
        <taxon>Candidatus Brocadia</taxon>
    </lineage>
</organism>
<dbReference type="EMBL" id="MJUW02000030">
    <property type="protein sequence ID" value="OQD46509.1"/>
    <property type="molecule type" value="Genomic_DNA"/>
</dbReference>
<evidence type="ECO:0000313" key="5">
    <source>
        <dbReference type="EMBL" id="OQD46509.1"/>
    </source>
</evidence>
<evidence type="ECO:0000256" key="3">
    <source>
        <dbReference type="RuleBase" id="RU003694"/>
    </source>
</evidence>
<protein>
    <recommendedName>
        <fullName evidence="4">Ketosynthase family 3 (KS3) domain-containing protein</fullName>
    </recommendedName>
</protein>
<comment type="caution">
    <text evidence="5">The sequence shown here is derived from an EMBL/GenBank/DDBJ whole genome shotgun (WGS) entry which is preliminary data.</text>
</comment>
<dbReference type="PROSITE" id="PS00606">
    <property type="entry name" value="KS3_1"/>
    <property type="match status" value="1"/>
</dbReference>